<keyword evidence="12" id="KW-1185">Reference proteome</keyword>
<evidence type="ECO:0000256" key="6">
    <source>
        <dbReference type="ARBA" id="ARBA00022989"/>
    </source>
</evidence>
<dbReference type="SUPFAM" id="SSF103506">
    <property type="entry name" value="Mitochondrial carrier"/>
    <property type="match status" value="1"/>
</dbReference>
<feature type="repeat" description="Solcar" evidence="8">
    <location>
        <begin position="189"/>
        <end position="269"/>
    </location>
</feature>
<dbReference type="PANTHER" id="PTHR45667">
    <property type="entry name" value="S-ADENOSYLMETHIONINE MITOCHONDRIAL CARRIER PROTEIN"/>
    <property type="match status" value="1"/>
</dbReference>
<protein>
    <recommendedName>
        <fullName evidence="13">Mitochondrial carrier protein</fullName>
    </recommendedName>
</protein>
<evidence type="ECO:0000256" key="10">
    <source>
        <dbReference type="SAM" id="Phobius"/>
    </source>
</evidence>
<evidence type="ECO:0000256" key="9">
    <source>
        <dbReference type="RuleBase" id="RU000488"/>
    </source>
</evidence>
<dbReference type="Proteomes" id="UP000789595">
    <property type="component" value="Unassembled WGS sequence"/>
</dbReference>
<keyword evidence="7 8" id="KW-0472">Membrane</keyword>
<evidence type="ECO:0000256" key="7">
    <source>
        <dbReference type="ARBA" id="ARBA00023136"/>
    </source>
</evidence>
<comment type="subcellular location">
    <subcellularLocation>
        <location evidence="1">Membrane</location>
        <topology evidence="1">Multi-pass membrane protein</topology>
    </subcellularLocation>
</comment>
<keyword evidence="6 10" id="KW-1133">Transmembrane helix</keyword>
<keyword evidence="4 8" id="KW-0812">Transmembrane</keyword>
<keyword evidence="5" id="KW-0677">Repeat</keyword>
<sequence>MASSTKAQLSLIDVAKCFSSGAVAGVVCDSLLYPLDLCRARLNAPRPRGAPTLPSDPLRALLAISRELRPKPRALYRGLLCVPFFAPAAYGLYFSAYEVASRKTESELAAGLCAEACANPCYIPYDVVKQRYMVGRARGTVVTATRLILRRDGLRGLYRGFLLTFATYGPFSAIYFWSYDLFTRRMGQYPLINGTLAGAVAGVATQPVDWLKTRVQVSADVGGSSSRIVFDAIRDEGVSALFRGAAARAFWLGASCGITMQVYESAKAGLGVS</sequence>
<evidence type="ECO:0000256" key="5">
    <source>
        <dbReference type="ARBA" id="ARBA00022737"/>
    </source>
</evidence>
<evidence type="ECO:0008006" key="13">
    <source>
        <dbReference type="Google" id="ProtNLM"/>
    </source>
</evidence>
<dbReference type="PROSITE" id="PS50920">
    <property type="entry name" value="SOLCAR"/>
    <property type="match status" value="2"/>
</dbReference>
<dbReference type="Gene3D" id="1.50.40.10">
    <property type="entry name" value="Mitochondrial carrier domain"/>
    <property type="match status" value="1"/>
</dbReference>
<dbReference type="OrthoDB" id="448427at2759"/>
<dbReference type="GO" id="GO:0016020">
    <property type="term" value="C:membrane"/>
    <property type="evidence" value="ECO:0007669"/>
    <property type="project" value="UniProtKB-SubCell"/>
</dbReference>
<dbReference type="InterPro" id="IPR023395">
    <property type="entry name" value="MCP_dom_sf"/>
</dbReference>
<comment type="similarity">
    <text evidence="2 9">Belongs to the mitochondrial carrier (TC 2.A.29) family.</text>
</comment>
<dbReference type="InterPro" id="IPR018108">
    <property type="entry name" value="MCP_transmembrane"/>
</dbReference>
<evidence type="ECO:0000313" key="12">
    <source>
        <dbReference type="Proteomes" id="UP000789595"/>
    </source>
</evidence>
<organism evidence="11 12">
    <name type="scientific">Pelagomonas calceolata</name>
    <dbReference type="NCBI Taxonomy" id="35677"/>
    <lineage>
        <taxon>Eukaryota</taxon>
        <taxon>Sar</taxon>
        <taxon>Stramenopiles</taxon>
        <taxon>Ochrophyta</taxon>
        <taxon>Pelagophyceae</taxon>
        <taxon>Pelagomonadales</taxon>
        <taxon>Pelagomonadaceae</taxon>
        <taxon>Pelagomonas</taxon>
    </lineage>
</organism>
<keyword evidence="3 9" id="KW-0813">Transport</keyword>
<reference evidence="11" key="1">
    <citation type="submission" date="2021-11" db="EMBL/GenBank/DDBJ databases">
        <authorList>
            <consortium name="Genoscope - CEA"/>
            <person name="William W."/>
        </authorList>
    </citation>
    <scope>NUCLEOTIDE SEQUENCE</scope>
</reference>
<feature type="repeat" description="Solcar" evidence="8">
    <location>
        <begin position="102"/>
        <end position="185"/>
    </location>
</feature>
<proteinExistence type="inferred from homology"/>
<dbReference type="Pfam" id="PF00153">
    <property type="entry name" value="Mito_carr"/>
    <property type="match status" value="3"/>
</dbReference>
<feature type="transmembrane region" description="Helical" evidence="10">
    <location>
        <begin position="74"/>
        <end position="93"/>
    </location>
</feature>
<evidence type="ECO:0000256" key="1">
    <source>
        <dbReference type="ARBA" id="ARBA00004141"/>
    </source>
</evidence>
<accession>A0A8J2SXB7</accession>
<evidence type="ECO:0000256" key="4">
    <source>
        <dbReference type="ARBA" id="ARBA00022692"/>
    </source>
</evidence>
<dbReference type="AlphaFoldDB" id="A0A8J2SXB7"/>
<evidence type="ECO:0000256" key="3">
    <source>
        <dbReference type="ARBA" id="ARBA00022448"/>
    </source>
</evidence>
<name>A0A8J2SXB7_9STRA</name>
<dbReference type="EMBL" id="CAKKNE010000004">
    <property type="protein sequence ID" value="CAH0375164.1"/>
    <property type="molecule type" value="Genomic_DNA"/>
</dbReference>
<gene>
    <name evidence="11" type="ORF">PECAL_4P24870</name>
</gene>
<evidence type="ECO:0000256" key="8">
    <source>
        <dbReference type="PROSITE-ProRule" id="PRU00282"/>
    </source>
</evidence>
<comment type="caution">
    <text evidence="11">The sequence shown here is derived from an EMBL/GenBank/DDBJ whole genome shotgun (WGS) entry which is preliminary data.</text>
</comment>
<evidence type="ECO:0000256" key="2">
    <source>
        <dbReference type="ARBA" id="ARBA00006375"/>
    </source>
</evidence>
<feature type="transmembrane region" description="Helical" evidence="10">
    <location>
        <begin position="157"/>
        <end position="177"/>
    </location>
</feature>
<evidence type="ECO:0000313" key="11">
    <source>
        <dbReference type="EMBL" id="CAH0375164.1"/>
    </source>
</evidence>